<dbReference type="PANTHER" id="PTHR45727:SF2">
    <property type="entry name" value="NPC INTRACELLULAR CHOLESTEROL TRANSPORTER 1"/>
    <property type="match status" value="1"/>
</dbReference>
<dbReference type="Pfam" id="PF16414">
    <property type="entry name" value="NPC1_N"/>
    <property type="match status" value="1"/>
</dbReference>
<proteinExistence type="predicted"/>
<dbReference type="EMBL" id="CAJPIN010003340">
    <property type="protein sequence ID" value="CAG2056079.1"/>
    <property type="molecule type" value="Genomic_DNA"/>
</dbReference>
<comment type="caution">
    <text evidence="2">The sequence shown here is derived from an EMBL/GenBank/DDBJ whole genome shotgun (WGS) entry which is preliminary data.</text>
</comment>
<name>A0ABN7NMK6_TIMPD</name>
<accession>A0ABN7NMK6</accession>
<evidence type="ECO:0000259" key="1">
    <source>
        <dbReference type="Pfam" id="PF16414"/>
    </source>
</evidence>
<keyword evidence="3" id="KW-1185">Reference proteome</keyword>
<organism evidence="2 3">
    <name type="scientific">Timema podura</name>
    <name type="common">Walking stick</name>
    <dbReference type="NCBI Taxonomy" id="61482"/>
    <lineage>
        <taxon>Eukaryota</taxon>
        <taxon>Metazoa</taxon>
        <taxon>Ecdysozoa</taxon>
        <taxon>Arthropoda</taxon>
        <taxon>Hexapoda</taxon>
        <taxon>Insecta</taxon>
        <taxon>Pterygota</taxon>
        <taxon>Neoptera</taxon>
        <taxon>Polyneoptera</taxon>
        <taxon>Phasmatodea</taxon>
        <taxon>Timematodea</taxon>
        <taxon>Timematoidea</taxon>
        <taxon>Timematidae</taxon>
        <taxon>Timema</taxon>
    </lineage>
</organism>
<reference evidence="2" key="1">
    <citation type="submission" date="2021-03" db="EMBL/GenBank/DDBJ databases">
        <authorList>
            <person name="Tran Van P."/>
        </authorList>
    </citation>
    <scope>NUCLEOTIDE SEQUENCE</scope>
</reference>
<evidence type="ECO:0000313" key="2">
    <source>
        <dbReference type="EMBL" id="CAG2056079.1"/>
    </source>
</evidence>
<protein>
    <recommendedName>
        <fullName evidence="1">Niemann-Pick C1 N-terminal domain-containing protein</fullName>
    </recommendedName>
</protein>
<sequence>MRSYGFQCEDSDQIVIMVWPVACRRAAAGLAGSWLGPCCGRSGRYLVVASLADNTPLTPRPAVADNYHCIWYGQCNTDTSTGHSQNCLYDGPAKPLDKIGKVILQKWCPHLLPSNGDEPVSTCCNTKQLQNLDTSITMAAGFIQRCPACMRNLARHLCDMTCSPSQSRFINVTEVEKSKEGKEFVNALELYVTDTYISGTYNSCKQVSVPSTGQLALDLMCGDWGASRCSPMKPQTWYTPNNQFMGVPLHSLSQVESFGTGHNYLLSRFNFVHNEMNLPHERITLHPQVLGSRLFRTKQRHLFLKSLDRAQYDPLKPGYISLDRLVAGSDAEFCERVISICTNYTNGLGMRKVEFRGSVSKYAWMERKTILDTPDRDSNPDLPVISGIVCCKSDALNQADTET</sequence>
<dbReference type="Gene3D" id="1.25.70.10">
    <property type="entry name" value="Transcription termination factor 3, mitochondrial"/>
    <property type="match status" value="1"/>
</dbReference>
<evidence type="ECO:0000313" key="3">
    <source>
        <dbReference type="Proteomes" id="UP001153148"/>
    </source>
</evidence>
<gene>
    <name evidence="2" type="ORF">TPAB3V08_LOCUS3076</name>
</gene>
<feature type="non-terminal residue" evidence="2">
    <location>
        <position position="403"/>
    </location>
</feature>
<dbReference type="InterPro" id="IPR032190">
    <property type="entry name" value="NPC1_N"/>
</dbReference>
<dbReference type="PANTHER" id="PTHR45727">
    <property type="entry name" value="NPC INTRACELLULAR CHOLESTEROL TRANSPORTER 1"/>
    <property type="match status" value="1"/>
</dbReference>
<feature type="domain" description="Niemann-Pick C1 N-terminal" evidence="1">
    <location>
        <begin position="67"/>
        <end position="243"/>
    </location>
</feature>
<dbReference type="Proteomes" id="UP001153148">
    <property type="component" value="Unassembled WGS sequence"/>
</dbReference>
<dbReference type="InterPro" id="IPR038538">
    <property type="entry name" value="MTERF_sf"/>
</dbReference>